<evidence type="ECO:0000313" key="1">
    <source>
        <dbReference type="EMBL" id="KAJ3035143.1"/>
    </source>
</evidence>
<sequence>MASNPIPLSGFTALLQHTDQQRRPNLIDKYIKDARERQQLLKEEEKARRVA</sequence>
<keyword evidence="2" id="KW-1185">Reference proteome</keyword>
<proteinExistence type="predicted"/>
<feature type="non-terminal residue" evidence="1">
    <location>
        <position position="51"/>
    </location>
</feature>
<dbReference type="Proteomes" id="UP001212841">
    <property type="component" value="Unassembled WGS sequence"/>
</dbReference>
<accession>A0AAD5WZL6</accession>
<dbReference type="EMBL" id="JADGJD010002080">
    <property type="protein sequence ID" value="KAJ3035143.1"/>
    <property type="molecule type" value="Genomic_DNA"/>
</dbReference>
<name>A0AAD5WZL6_9FUNG</name>
<gene>
    <name evidence="1" type="ORF">HK097_004287</name>
</gene>
<organism evidence="1 2">
    <name type="scientific">Rhizophlyctis rosea</name>
    <dbReference type="NCBI Taxonomy" id="64517"/>
    <lineage>
        <taxon>Eukaryota</taxon>
        <taxon>Fungi</taxon>
        <taxon>Fungi incertae sedis</taxon>
        <taxon>Chytridiomycota</taxon>
        <taxon>Chytridiomycota incertae sedis</taxon>
        <taxon>Chytridiomycetes</taxon>
        <taxon>Rhizophlyctidales</taxon>
        <taxon>Rhizophlyctidaceae</taxon>
        <taxon>Rhizophlyctis</taxon>
    </lineage>
</organism>
<evidence type="ECO:0000313" key="2">
    <source>
        <dbReference type="Proteomes" id="UP001212841"/>
    </source>
</evidence>
<reference evidence="1" key="1">
    <citation type="submission" date="2020-05" db="EMBL/GenBank/DDBJ databases">
        <title>Phylogenomic resolution of chytrid fungi.</title>
        <authorList>
            <person name="Stajich J.E."/>
            <person name="Amses K."/>
            <person name="Simmons R."/>
            <person name="Seto K."/>
            <person name="Myers J."/>
            <person name="Bonds A."/>
            <person name="Quandt C.A."/>
            <person name="Barry K."/>
            <person name="Liu P."/>
            <person name="Grigoriev I."/>
            <person name="Longcore J.E."/>
            <person name="James T.Y."/>
        </authorList>
    </citation>
    <scope>NUCLEOTIDE SEQUENCE</scope>
    <source>
        <strain evidence="1">JEL0318</strain>
    </source>
</reference>
<dbReference type="AlphaFoldDB" id="A0AAD5WZL6"/>
<comment type="caution">
    <text evidence="1">The sequence shown here is derived from an EMBL/GenBank/DDBJ whole genome shotgun (WGS) entry which is preliminary data.</text>
</comment>
<protein>
    <submittedName>
        <fullName evidence="1">Uncharacterized protein</fullName>
    </submittedName>
</protein>